<comment type="caution">
    <text evidence="5">The sequence shown here is derived from an EMBL/GenBank/DDBJ whole genome shotgun (WGS) entry which is preliminary data.</text>
</comment>
<sequence>MTGDDELASLAVLVVNYGSHDVVEENLVRSLGEEFPGQVVVIDNFSTDAEREAIAEACAGYGWTLLPLPTNEGFGGGNNRGAELALSRGATELLLLNPDAWITLPTIRRMQQQVRADPWLQLAPTVLRPDGSLYAAEVDLHLAHGEMRATSRRPADADPARIHTWVSGACCMLSADLWQRLGGFDEDYFLYWEDVDLSHRVVLAGGSVRVDPALTAVHDEGTTHRSAGEERAKSPIYYYYNTRNRLLYAAKFLPRTAGWRWVRATPRISYRVLLQGGRRQFVHPRRSLWPALTGSLDGIRLWRARSAAPRR</sequence>
<evidence type="ECO:0000256" key="3">
    <source>
        <dbReference type="ARBA" id="ARBA00022676"/>
    </source>
</evidence>
<comment type="pathway">
    <text evidence="1">Cell wall biogenesis; cell wall polysaccharide biosynthesis.</text>
</comment>
<proteinExistence type="inferred from homology"/>
<evidence type="ECO:0000313" key="6">
    <source>
        <dbReference type="Proteomes" id="UP000668403"/>
    </source>
</evidence>
<protein>
    <submittedName>
        <fullName evidence="5">Glycosyltransferase family 2 protein</fullName>
    </submittedName>
</protein>
<dbReference type="RefSeq" id="WP_208236435.1">
    <property type="nucleotide sequence ID" value="NZ_BAAAQU010000001.1"/>
</dbReference>
<dbReference type="PANTHER" id="PTHR43179">
    <property type="entry name" value="RHAMNOSYLTRANSFERASE WBBL"/>
    <property type="match status" value="1"/>
</dbReference>
<dbReference type="GO" id="GO:0016757">
    <property type="term" value="F:glycosyltransferase activity"/>
    <property type="evidence" value="ECO:0007669"/>
    <property type="project" value="UniProtKB-KW"/>
</dbReference>
<evidence type="ECO:0000256" key="1">
    <source>
        <dbReference type="ARBA" id="ARBA00004776"/>
    </source>
</evidence>
<keyword evidence="4" id="KW-0808">Transferase</keyword>
<dbReference type="Gene3D" id="3.90.550.10">
    <property type="entry name" value="Spore Coat Polysaccharide Biosynthesis Protein SpsA, Chain A"/>
    <property type="match status" value="1"/>
</dbReference>
<dbReference type="Pfam" id="PF13641">
    <property type="entry name" value="Glyco_tranf_2_3"/>
    <property type="match status" value="1"/>
</dbReference>
<dbReference type="PANTHER" id="PTHR43179:SF12">
    <property type="entry name" value="GALACTOFURANOSYLTRANSFERASE GLFT2"/>
    <property type="match status" value="1"/>
</dbReference>
<keyword evidence="3" id="KW-0328">Glycosyltransferase</keyword>
<reference evidence="5" key="1">
    <citation type="submission" date="2021-03" db="EMBL/GenBank/DDBJ databases">
        <title>Leucobacter chromiisoli sp. nov., isolated from chromium-containing soil of chemical plant.</title>
        <authorList>
            <person name="Xu Z."/>
        </authorList>
    </citation>
    <scope>NUCLEOTIDE SEQUENCE</scope>
    <source>
        <strain evidence="5">K 70/01</strain>
    </source>
</reference>
<evidence type="ECO:0000313" key="5">
    <source>
        <dbReference type="EMBL" id="MBO2988798.1"/>
    </source>
</evidence>
<organism evidence="5 6">
    <name type="scientific">Leucobacter tardus</name>
    <dbReference type="NCBI Taxonomy" id="501483"/>
    <lineage>
        <taxon>Bacteria</taxon>
        <taxon>Bacillati</taxon>
        <taxon>Actinomycetota</taxon>
        <taxon>Actinomycetes</taxon>
        <taxon>Micrococcales</taxon>
        <taxon>Microbacteriaceae</taxon>
        <taxon>Leucobacter</taxon>
    </lineage>
</organism>
<dbReference type="SUPFAM" id="SSF53448">
    <property type="entry name" value="Nucleotide-diphospho-sugar transferases"/>
    <property type="match status" value="1"/>
</dbReference>
<dbReference type="EMBL" id="JAGFBF010000001">
    <property type="protein sequence ID" value="MBO2988798.1"/>
    <property type="molecule type" value="Genomic_DNA"/>
</dbReference>
<keyword evidence="6" id="KW-1185">Reference proteome</keyword>
<dbReference type="Proteomes" id="UP000668403">
    <property type="component" value="Unassembled WGS sequence"/>
</dbReference>
<evidence type="ECO:0000256" key="2">
    <source>
        <dbReference type="ARBA" id="ARBA00006739"/>
    </source>
</evidence>
<accession>A0A939TLV1</accession>
<comment type="similarity">
    <text evidence="2">Belongs to the glycosyltransferase 2 family.</text>
</comment>
<gene>
    <name evidence="5" type="ORF">J4H85_02130</name>
</gene>
<dbReference type="InterPro" id="IPR029044">
    <property type="entry name" value="Nucleotide-diphossugar_trans"/>
</dbReference>
<evidence type="ECO:0000256" key="4">
    <source>
        <dbReference type="ARBA" id="ARBA00022679"/>
    </source>
</evidence>
<dbReference type="AlphaFoldDB" id="A0A939TLV1"/>
<name>A0A939TLV1_9MICO</name>